<keyword evidence="1" id="KW-1133">Transmembrane helix</keyword>
<proteinExistence type="predicted"/>
<feature type="transmembrane region" description="Helical" evidence="1">
    <location>
        <begin position="30"/>
        <end position="48"/>
    </location>
</feature>
<protein>
    <submittedName>
        <fullName evidence="2">Uncharacterized protein</fullName>
    </submittedName>
</protein>
<evidence type="ECO:0000313" key="2">
    <source>
        <dbReference type="EMBL" id="SVE12785.1"/>
    </source>
</evidence>
<accession>A0A383AZY1</accession>
<gene>
    <name evidence="2" type="ORF">METZ01_LOCUS465639</name>
</gene>
<feature type="transmembrane region" description="Helical" evidence="1">
    <location>
        <begin position="60"/>
        <end position="81"/>
    </location>
</feature>
<organism evidence="2">
    <name type="scientific">marine metagenome</name>
    <dbReference type="NCBI Taxonomy" id="408172"/>
    <lineage>
        <taxon>unclassified sequences</taxon>
        <taxon>metagenomes</taxon>
        <taxon>ecological metagenomes</taxon>
    </lineage>
</organism>
<evidence type="ECO:0000256" key="1">
    <source>
        <dbReference type="SAM" id="Phobius"/>
    </source>
</evidence>
<keyword evidence="1" id="KW-0812">Transmembrane</keyword>
<dbReference type="AlphaFoldDB" id="A0A383AZY1"/>
<feature type="transmembrane region" description="Helical" evidence="1">
    <location>
        <begin position="6"/>
        <end position="23"/>
    </location>
</feature>
<reference evidence="2" key="1">
    <citation type="submission" date="2018-05" db="EMBL/GenBank/DDBJ databases">
        <authorList>
            <person name="Lanie J.A."/>
            <person name="Ng W.-L."/>
            <person name="Kazmierczak K.M."/>
            <person name="Andrzejewski T.M."/>
            <person name="Davidsen T.M."/>
            <person name="Wayne K.J."/>
            <person name="Tettelin H."/>
            <person name="Glass J.I."/>
            <person name="Rusch D."/>
            <person name="Podicherti R."/>
            <person name="Tsui H.-C.T."/>
            <person name="Winkler M.E."/>
        </authorList>
    </citation>
    <scope>NUCLEOTIDE SEQUENCE</scope>
</reference>
<feature type="non-terminal residue" evidence="2">
    <location>
        <position position="83"/>
    </location>
</feature>
<dbReference type="EMBL" id="UINC01195973">
    <property type="protein sequence ID" value="SVE12785.1"/>
    <property type="molecule type" value="Genomic_DNA"/>
</dbReference>
<sequence length="83" mass="9416">MMLYTYTVMLVIGIASIISGLYINMAKEIFFGISAPVFVGFATVYFMIKYSNYSATNLNKMLMSGFAIKFIFYGLYIIIIFTV</sequence>
<name>A0A383AZY1_9ZZZZ</name>
<keyword evidence="1" id="KW-0472">Membrane</keyword>